<evidence type="ECO:0000313" key="11">
    <source>
        <dbReference type="Proteomes" id="UP000191154"/>
    </source>
</evidence>
<gene>
    <name evidence="10" type="primary">hyuC</name>
    <name evidence="10" type="ORF">CLOSAC_44340</name>
</gene>
<evidence type="ECO:0000256" key="5">
    <source>
        <dbReference type="ARBA" id="ARBA00022801"/>
    </source>
</evidence>
<comment type="cofactor">
    <cofactor evidence="7">
        <name>Zn(2+)</name>
        <dbReference type="ChEBI" id="CHEBI:29105"/>
    </cofactor>
    <text evidence="7">Binds 2 Zn(2+) ions per subunit.</text>
</comment>
<dbReference type="CDD" id="cd03884">
    <property type="entry name" value="M20_bAS"/>
    <property type="match status" value="1"/>
</dbReference>
<reference evidence="10 11" key="1">
    <citation type="submission" date="2016-05" db="EMBL/GenBank/DDBJ databases">
        <title>Microbial solvent formation.</title>
        <authorList>
            <person name="Poehlein A."/>
            <person name="Montoya Solano J.D."/>
            <person name="Flitsch S."/>
            <person name="Krabben P."/>
            <person name="Duerre P."/>
            <person name="Daniel R."/>
        </authorList>
    </citation>
    <scope>NUCLEOTIDE SEQUENCE [LARGE SCALE GENOMIC DNA]</scope>
    <source>
        <strain evidence="10 11">L1-8</strain>
    </source>
</reference>
<feature type="domain" description="Peptidase M20 dimerisation" evidence="9">
    <location>
        <begin position="220"/>
        <end position="316"/>
    </location>
</feature>
<keyword evidence="8" id="KW-0175">Coiled coil</keyword>
<dbReference type="NCBIfam" id="TIGR01879">
    <property type="entry name" value="hydantase"/>
    <property type="match status" value="1"/>
</dbReference>
<dbReference type="InterPro" id="IPR010158">
    <property type="entry name" value="Amidase_Cbmase"/>
</dbReference>
<evidence type="ECO:0000256" key="1">
    <source>
        <dbReference type="ARBA" id="ARBA00001936"/>
    </source>
</evidence>
<keyword evidence="5" id="KW-0378">Hydrolase</keyword>
<dbReference type="SUPFAM" id="SSF55031">
    <property type="entry name" value="Bacterial exopeptidase dimerisation domain"/>
    <property type="match status" value="1"/>
</dbReference>
<feature type="binding site" evidence="7">
    <location>
        <position position="386"/>
    </location>
    <ligand>
        <name>Zn(2+)</name>
        <dbReference type="ChEBI" id="CHEBI:29105"/>
        <label>2</label>
    </ligand>
</feature>
<dbReference type="InterPro" id="IPR011650">
    <property type="entry name" value="Peptidase_M20_dimer"/>
</dbReference>
<evidence type="ECO:0000256" key="3">
    <source>
        <dbReference type="ARBA" id="ARBA00011738"/>
    </source>
</evidence>
<keyword evidence="6" id="KW-0464">Manganese</keyword>
<dbReference type="InterPro" id="IPR036264">
    <property type="entry name" value="Bact_exopeptidase_dim_dom"/>
</dbReference>
<dbReference type="AlphaFoldDB" id="A0A1S8MNU1"/>
<evidence type="ECO:0000256" key="2">
    <source>
        <dbReference type="ARBA" id="ARBA00006153"/>
    </source>
</evidence>
<dbReference type="InterPro" id="IPR002933">
    <property type="entry name" value="Peptidase_M20"/>
</dbReference>
<dbReference type="SUPFAM" id="SSF53187">
    <property type="entry name" value="Zn-dependent exopeptidases"/>
    <property type="match status" value="1"/>
</dbReference>
<dbReference type="NCBIfam" id="NF006771">
    <property type="entry name" value="PRK09290.1-5"/>
    <property type="match status" value="1"/>
</dbReference>
<feature type="binding site" evidence="7">
    <location>
        <position position="82"/>
    </location>
    <ligand>
        <name>Zn(2+)</name>
        <dbReference type="ChEBI" id="CHEBI:29105"/>
        <label>1</label>
    </ligand>
</feature>
<protein>
    <submittedName>
        <fullName evidence="10">Hydantoin utilization protein C</fullName>
    </submittedName>
</protein>
<evidence type="ECO:0000256" key="8">
    <source>
        <dbReference type="SAM" id="Coils"/>
    </source>
</evidence>
<keyword evidence="7" id="KW-0862">Zinc</keyword>
<sequence length="417" mass="46463">MLKKANAENIQNWLEKINTYNSTPEFGTTRVLFTQYEVSAREYVKSEMKKLGLIVREDSIGNIFGTLLGNKPELSPVWTGSHIDTVLNAGMFDGMAGVVGGMEALRLIKESGIKFDRSIEVVVYTSEEPTRFGLCCLGSRAMAGHLALEDIKKLKDENEKTLESVLKDLGYDLEKFKDVRVKKGQVFGAIELHIEQNNKLEKKGLPVGIVKTICAPTNYSVEVIGCQSHAGGTSMEDRRDAYAASCEIALILENLALKCNSEYNTATVGRVEVIPNAVNVIPGKVKFSIDIRDCEFETKTELVEELKKEIEKIKEKRGVQVNLIKENNDMPMKCDQTIVNILKKSCEEKNIPYDMMISGAYHDSMFVGEFTPVAMIFVPSKNGISHSPDEWTDYKDIALGVDVLAKSLLELSNKDEL</sequence>
<feature type="binding site" evidence="7">
    <location>
        <position position="193"/>
    </location>
    <ligand>
        <name>Zn(2+)</name>
        <dbReference type="ChEBI" id="CHEBI:29105"/>
        <label>1</label>
    </ligand>
</feature>
<feature type="binding site" evidence="7">
    <location>
        <position position="93"/>
    </location>
    <ligand>
        <name>Zn(2+)</name>
        <dbReference type="ChEBI" id="CHEBI:29105"/>
        <label>2</label>
    </ligand>
</feature>
<name>A0A1S8MNU1_CLOSA</name>
<dbReference type="PIRSF" id="PIRSF001235">
    <property type="entry name" value="Amidase_carbamoylase"/>
    <property type="match status" value="1"/>
</dbReference>
<dbReference type="Gene3D" id="3.40.630.10">
    <property type="entry name" value="Zn peptidases"/>
    <property type="match status" value="1"/>
</dbReference>
<comment type="cofactor">
    <cofactor evidence="1">
        <name>Mn(2+)</name>
        <dbReference type="ChEBI" id="CHEBI:29035"/>
    </cofactor>
</comment>
<dbReference type="EMBL" id="LZYZ01000011">
    <property type="protein sequence ID" value="OOM05855.1"/>
    <property type="molecule type" value="Genomic_DNA"/>
</dbReference>
<dbReference type="Pfam" id="PF01546">
    <property type="entry name" value="Peptidase_M20"/>
    <property type="match status" value="1"/>
</dbReference>
<keyword evidence="4 7" id="KW-0479">Metal-binding</keyword>
<feature type="coiled-coil region" evidence="8">
    <location>
        <begin position="296"/>
        <end position="323"/>
    </location>
</feature>
<evidence type="ECO:0000259" key="9">
    <source>
        <dbReference type="Pfam" id="PF07687"/>
    </source>
</evidence>
<feature type="binding site" evidence="7">
    <location>
        <position position="93"/>
    </location>
    <ligand>
        <name>Zn(2+)</name>
        <dbReference type="ChEBI" id="CHEBI:29105"/>
        <label>1</label>
    </ligand>
</feature>
<evidence type="ECO:0000256" key="4">
    <source>
        <dbReference type="ARBA" id="ARBA00022723"/>
    </source>
</evidence>
<evidence type="ECO:0000256" key="6">
    <source>
        <dbReference type="ARBA" id="ARBA00023211"/>
    </source>
</evidence>
<dbReference type="PANTHER" id="PTHR32494:SF19">
    <property type="entry name" value="ALLANTOATE DEIMINASE-RELATED"/>
    <property type="match status" value="1"/>
</dbReference>
<feature type="binding site" evidence="7">
    <location>
        <position position="128"/>
    </location>
    <ligand>
        <name>Zn(2+)</name>
        <dbReference type="ChEBI" id="CHEBI:29105"/>
        <label>2</label>
    </ligand>
</feature>
<dbReference type="Gene3D" id="3.30.70.360">
    <property type="match status" value="1"/>
</dbReference>
<dbReference type="Proteomes" id="UP000191154">
    <property type="component" value="Unassembled WGS sequence"/>
</dbReference>
<proteinExistence type="inferred from homology"/>
<evidence type="ECO:0000313" key="10">
    <source>
        <dbReference type="EMBL" id="OOM05855.1"/>
    </source>
</evidence>
<accession>A0A1S8MNU1</accession>
<dbReference type="GO" id="GO:0016813">
    <property type="term" value="F:hydrolase activity, acting on carbon-nitrogen (but not peptide) bonds, in linear amidines"/>
    <property type="evidence" value="ECO:0007669"/>
    <property type="project" value="InterPro"/>
</dbReference>
<dbReference type="Pfam" id="PF07687">
    <property type="entry name" value="M20_dimer"/>
    <property type="match status" value="1"/>
</dbReference>
<organism evidence="10 11">
    <name type="scientific">Clostridium saccharobutylicum</name>
    <dbReference type="NCBI Taxonomy" id="169679"/>
    <lineage>
        <taxon>Bacteria</taxon>
        <taxon>Bacillati</taxon>
        <taxon>Bacillota</taxon>
        <taxon>Clostridia</taxon>
        <taxon>Eubacteriales</taxon>
        <taxon>Clostridiaceae</taxon>
        <taxon>Clostridium</taxon>
    </lineage>
</organism>
<dbReference type="PANTHER" id="PTHR32494">
    <property type="entry name" value="ALLANTOATE DEIMINASE-RELATED"/>
    <property type="match status" value="1"/>
</dbReference>
<dbReference type="GO" id="GO:0046872">
    <property type="term" value="F:metal ion binding"/>
    <property type="evidence" value="ECO:0007669"/>
    <property type="project" value="UniProtKB-KW"/>
</dbReference>
<comment type="caution">
    <text evidence="10">The sequence shown here is derived from an EMBL/GenBank/DDBJ whole genome shotgun (WGS) entry which is preliminary data.</text>
</comment>
<comment type="subunit">
    <text evidence="3">Homodimer.</text>
</comment>
<comment type="similarity">
    <text evidence="2">Belongs to the peptidase M20 family.</text>
</comment>
<evidence type="ECO:0000256" key="7">
    <source>
        <dbReference type="PIRSR" id="PIRSR001235-1"/>
    </source>
</evidence>
<dbReference type="RefSeq" id="WP_077867389.1">
    <property type="nucleotide sequence ID" value="NZ_LZYZ01000011.1"/>
</dbReference>